<dbReference type="CDD" id="cd22419">
    <property type="entry name" value="KH-I_ASCC1"/>
    <property type="match status" value="1"/>
</dbReference>
<gene>
    <name evidence="3" type="ORF">MCOR_47885</name>
</gene>
<dbReference type="GO" id="GO:0003723">
    <property type="term" value="F:RNA binding"/>
    <property type="evidence" value="ECO:0007669"/>
    <property type="project" value="UniProtKB-UniRule"/>
</dbReference>
<dbReference type="Gene3D" id="3.90.1140.10">
    <property type="entry name" value="Cyclic phosphodiesterase"/>
    <property type="match status" value="1"/>
</dbReference>
<dbReference type="PANTHER" id="PTHR13360">
    <property type="entry name" value="ACTIVATING SIGNAL COINTEGRATOR 1 COMPLEX SUBUNIT 1"/>
    <property type="match status" value="1"/>
</dbReference>
<sequence>MDVLRPQIIRIGDRCYRKNPTLERDITADEEDEYDDGNSQYFGYCDEVCDLKTSVEETDGGFQLKLEIPSAFFKHIIGRKAETKRRLETETRTQIRIPKNGQEGPIVIQGHDRKGVISAKTRIDLIVDGARQREPFTHFLSIPINSSKMQESFAEFRTDVLRECDGERGIDSSIFQKLQKLHLTVGILALMDDKEIHNAEQLLNECKEDLIEPILKSEPLLIHLRGLEYMNDDPSAVDVMYAKIDPGENLDKLQMVVDRIVDKFTSAGVMTQEYDRVKLHVTIMNTLFRRDPTGAPMQKQKGKVERESFDAYNLIKRFGNYDFGEYCVDKIHLSQKHGTACDGYYYCTSSINIP</sequence>
<dbReference type="InterPro" id="IPR019510">
    <property type="entry name" value="AKAP7-like_phosphoesterase"/>
</dbReference>
<dbReference type="GO" id="GO:0006355">
    <property type="term" value="P:regulation of DNA-templated transcription"/>
    <property type="evidence" value="ECO:0007669"/>
    <property type="project" value="TreeGrafter"/>
</dbReference>
<dbReference type="EMBL" id="CACVKT020008387">
    <property type="protein sequence ID" value="CAC5415179.1"/>
    <property type="molecule type" value="Genomic_DNA"/>
</dbReference>
<reference evidence="3 4" key="1">
    <citation type="submission" date="2020-06" db="EMBL/GenBank/DDBJ databases">
        <authorList>
            <person name="Li R."/>
            <person name="Bekaert M."/>
        </authorList>
    </citation>
    <scope>NUCLEOTIDE SEQUENCE [LARGE SCALE GENOMIC DNA]</scope>
    <source>
        <strain evidence="4">wild</strain>
    </source>
</reference>
<dbReference type="SMART" id="SM00322">
    <property type="entry name" value="KH"/>
    <property type="match status" value="1"/>
</dbReference>
<dbReference type="InterPro" id="IPR036612">
    <property type="entry name" value="KH_dom_type_1_sf"/>
</dbReference>
<feature type="domain" description="K Homology" evidence="2">
    <location>
        <begin position="60"/>
        <end position="128"/>
    </location>
</feature>
<dbReference type="OrthoDB" id="277832at2759"/>
<dbReference type="GO" id="GO:0005634">
    <property type="term" value="C:nucleus"/>
    <property type="evidence" value="ECO:0007669"/>
    <property type="project" value="TreeGrafter"/>
</dbReference>
<dbReference type="SUPFAM" id="SSF55144">
    <property type="entry name" value="LigT-like"/>
    <property type="match status" value="1"/>
</dbReference>
<keyword evidence="1" id="KW-0694">RNA-binding</keyword>
<dbReference type="PIRSF" id="PIRSF027019">
    <property type="entry name" value="Euk_LigT"/>
    <property type="match status" value="1"/>
</dbReference>
<dbReference type="Pfam" id="PF10469">
    <property type="entry name" value="AKAP7_NLS"/>
    <property type="match status" value="1"/>
</dbReference>
<evidence type="ECO:0000313" key="4">
    <source>
        <dbReference type="Proteomes" id="UP000507470"/>
    </source>
</evidence>
<organism evidence="3 4">
    <name type="scientific">Mytilus coruscus</name>
    <name type="common">Sea mussel</name>
    <dbReference type="NCBI Taxonomy" id="42192"/>
    <lineage>
        <taxon>Eukaryota</taxon>
        <taxon>Metazoa</taxon>
        <taxon>Spiralia</taxon>
        <taxon>Lophotrochozoa</taxon>
        <taxon>Mollusca</taxon>
        <taxon>Bivalvia</taxon>
        <taxon>Autobranchia</taxon>
        <taxon>Pteriomorphia</taxon>
        <taxon>Mytilida</taxon>
        <taxon>Mytiloidea</taxon>
        <taxon>Mytilidae</taxon>
        <taxon>Mytilinae</taxon>
        <taxon>Mytilus</taxon>
    </lineage>
</organism>
<evidence type="ECO:0000259" key="2">
    <source>
        <dbReference type="SMART" id="SM00322"/>
    </source>
</evidence>
<dbReference type="InterPro" id="IPR009097">
    <property type="entry name" value="Cyclic_Pdiesterase"/>
</dbReference>
<dbReference type="InterPro" id="IPR004087">
    <property type="entry name" value="KH_dom"/>
</dbReference>
<dbReference type="SUPFAM" id="SSF54791">
    <property type="entry name" value="Eukaryotic type KH-domain (KH-domain type I)"/>
    <property type="match status" value="1"/>
</dbReference>
<name>A0A6J8E2Y7_MYTCO</name>
<dbReference type="Pfam" id="PF00013">
    <property type="entry name" value="KH_1"/>
    <property type="match status" value="1"/>
</dbReference>
<keyword evidence="4" id="KW-1185">Reference proteome</keyword>
<dbReference type="InterPro" id="IPR004088">
    <property type="entry name" value="KH_dom_type_1"/>
</dbReference>
<evidence type="ECO:0000256" key="1">
    <source>
        <dbReference type="PROSITE-ProRule" id="PRU00117"/>
    </source>
</evidence>
<accession>A0A6J8E2Y7</accession>
<proteinExistence type="predicted"/>
<dbReference type="AlphaFoldDB" id="A0A6J8E2Y7"/>
<dbReference type="PROSITE" id="PS50084">
    <property type="entry name" value="KH_TYPE_1"/>
    <property type="match status" value="1"/>
</dbReference>
<dbReference type="Proteomes" id="UP000507470">
    <property type="component" value="Unassembled WGS sequence"/>
</dbReference>
<dbReference type="PANTHER" id="PTHR13360:SF1">
    <property type="entry name" value="ACTIVATING SIGNAL COINTEGRATOR 1 COMPLEX SUBUNIT 1"/>
    <property type="match status" value="1"/>
</dbReference>
<dbReference type="InterPro" id="IPR047538">
    <property type="entry name" value="KH-I_ASCC1"/>
</dbReference>
<dbReference type="Gene3D" id="3.30.1370.10">
    <property type="entry name" value="K Homology domain, type 1"/>
    <property type="match status" value="1"/>
</dbReference>
<protein>
    <submittedName>
        <fullName evidence="3">ASCC1</fullName>
    </submittedName>
</protein>
<dbReference type="GO" id="GO:0006307">
    <property type="term" value="P:DNA alkylation repair"/>
    <property type="evidence" value="ECO:0007669"/>
    <property type="project" value="InterPro"/>
</dbReference>
<evidence type="ECO:0000313" key="3">
    <source>
        <dbReference type="EMBL" id="CAC5415179.1"/>
    </source>
</evidence>
<dbReference type="InterPro" id="IPR009210">
    <property type="entry name" value="ASCC1"/>
</dbReference>